<protein>
    <submittedName>
        <fullName evidence="2">Acyl-CoA reductase</fullName>
    </submittedName>
</protein>
<reference evidence="2 3" key="1">
    <citation type="submission" date="2018-05" db="EMBL/GenBank/DDBJ databases">
        <title>Mucilaginibacter hurinus sp. nov., isolated from briquette warehouse soil.</title>
        <authorList>
            <person name="Choi L."/>
        </authorList>
    </citation>
    <scope>NUCLEOTIDE SEQUENCE [LARGE SCALE GENOMIC DNA]</scope>
    <source>
        <strain evidence="2 3">ZR32</strain>
    </source>
</reference>
<dbReference type="GO" id="GO:0003995">
    <property type="term" value="F:acyl-CoA dehydrogenase activity"/>
    <property type="evidence" value="ECO:0007669"/>
    <property type="project" value="InterPro"/>
</dbReference>
<evidence type="ECO:0000313" key="3">
    <source>
        <dbReference type="Proteomes" id="UP000253209"/>
    </source>
</evidence>
<dbReference type="RefSeq" id="WP_114004194.1">
    <property type="nucleotide sequence ID" value="NZ_QGDC01000002.1"/>
</dbReference>
<dbReference type="InterPro" id="IPR008670">
    <property type="entry name" value="CoA_reduct_LuxC"/>
</dbReference>
<gene>
    <name evidence="2" type="ORF">DJ568_05295</name>
</gene>
<keyword evidence="3" id="KW-1185">Reference proteome</keyword>
<evidence type="ECO:0000256" key="1">
    <source>
        <dbReference type="ARBA" id="ARBA00022857"/>
    </source>
</evidence>
<dbReference type="AlphaFoldDB" id="A0A367GRR9"/>
<proteinExistence type="predicted"/>
<accession>A0A367GRR9</accession>
<sequence>MSNYIPNTFINSFSLLGDHLRHPDTELKEIIETEKLYNAWFTPESVSASVAAIAEHLSHANLSKWTASYNLNANHAPKHIGLILAGNIPLVGFHDIMCVLLSGNHALIKASSQDTRLIKYILNKLVSIDARFSNRFTFVEKLQNFDAVIATGSDNSSRYFEYYFGKVPHIIRKNRNSLAVLTGHETAEQLHALGHDIFDYYGLGCRNVSKLMVPQGFNFTPFFEAIESYQPIINHHKYNNNYDYNKSVYLVNSDKHLDNGFLLVKEDTRLSSPLAVLFFEYYDSLASAEKTINMNSEKIQCVVSGGALKVNAQVVDFGKSQRPGLADYADGIDTMKFLADL</sequence>
<dbReference type="Pfam" id="PF05893">
    <property type="entry name" value="LuxC"/>
    <property type="match status" value="1"/>
</dbReference>
<evidence type="ECO:0000313" key="2">
    <source>
        <dbReference type="EMBL" id="RCH56157.1"/>
    </source>
</evidence>
<dbReference type="Proteomes" id="UP000253209">
    <property type="component" value="Unassembled WGS sequence"/>
</dbReference>
<keyword evidence="1" id="KW-0521">NADP</keyword>
<dbReference type="EMBL" id="QGDC01000002">
    <property type="protein sequence ID" value="RCH56157.1"/>
    <property type="molecule type" value="Genomic_DNA"/>
</dbReference>
<dbReference type="SUPFAM" id="SSF53720">
    <property type="entry name" value="ALDH-like"/>
    <property type="match status" value="1"/>
</dbReference>
<dbReference type="OrthoDB" id="1522941at2"/>
<comment type="caution">
    <text evidence="2">The sequence shown here is derived from an EMBL/GenBank/DDBJ whole genome shotgun (WGS) entry which is preliminary data.</text>
</comment>
<organism evidence="2 3">
    <name type="scientific">Mucilaginibacter hurinus</name>
    <dbReference type="NCBI Taxonomy" id="2201324"/>
    <lineage>
        <taxon>Bacteria</taxon>
        <taxon>Pseudomonadati</taxon>
        <taxon>Bacteroidota</taxon>
        <taxon>Sphingobacteriia</taxon>
        <taxon>Sphingobacteriales</taxon>
        <taxon>Sphingobacteriaceae</taxon>
        <taxon>Mucilaginibacter</taxon>
    </lineage>
</organism>
<dbReference type="GO" id="GO:0008218">
    <property type="term" value="P:bioluminescence"/>
    <property type="evidence" value="ECO:0007669"/>
    <property type="project" value="InterPro"/>
</dbReference>
<name>A0A367GRR9_9SPHI</name>
<dbReference type="InterPro" id="IPR016161">
    <property type="entry name" value="Ald_DH/histidinol_DH"/>
</dbReference>